<proteinExistence type="predicted"/>
<accession>A0A0E9QB21</accession>
<reference evidence="1" key="1">
    <citation type="submission" date="2014-11" db="EMBL/GenBank/DDBJ databases">
        <authorList>
            <person name="Amaro Gonzalez C."/>
        </authorList>
    </citation>
    <scope>NUCLEOTIDE SEQUENCE</scope>
</reference>
<evidence type="ECO:0000313" key="1">
    <source>
        <dbReference type="EMBL" id="JAH13283.1"/>
    </source>
</evidence>
<reference evidence="1" key="2">
    <citation type="journal article" date="2015" name="Fish Shellfish Immunol.">
        <title>Early steps in the European eel (Anguilla anguilla)-Vibrio vulnificus interaction in the gills: Role of the RtxA13 toxin.</title>
        <authorList>
            <person name="Callol A."/>
            <person name="Pajuelo D."/>
            <person name="Ebbesson L."/>
            <person name="Teles M."/>
            <person name="MacKenzie S."/>
            <person name="Amaro C."/>
        </authorList>
    </citation>
    <scope>NUCLEOTIDE SEQUENCE</scope>
</reference>
<organism evidence="1">
    <name type="scientific">Anguilla anguilla</name>
    <name type="common">European freshwater eel</name>
    <name type="synonym">Muraena anguilla</name>
    <dbReference type="NCBI Taxonomy" id="7936"/>
    <lineage>
        <taxon>Eukaryota</taxon>
        <taxon>Metazoa</taxon>
        <taxon>Chordata</taxon>
        <taxon>Craniata</taxon>
        <taxon>Vertebrata</taxon>
        <taxon>Euteleostomi</taxon>
        <taxon>Actinopterygii</taxon>
        <taxon>Neopterygii</taxon>
        <taxon>Teleostei</taxon>
        <taxon>Anguilliformes</taxon>
        <taxon>Anguillidae</taxon>
        <taxon>Anguilla</taxon>
    </lineage>
</organism>
<protein>
    <submittedName>
        <fullName evidence="1">Uncharacterized protein</fullName>
    </submittedName>
</protein>
<dbReference type="EMBL" id="GBXM01095294">
    <property type="protein sequence ID" value="JAH13283.1"/>
    <property type="molecule type" value="Transcribed_RNA"/>
</dbReference>
<sequence length="11" mass="1153">MRSVMLVGTGC</sequence>
<name>A0A0E9QB21_ANGAN</name>